<name>A0A316A7S5_9ACTN</name>
<evidence type="ECO:0000313" key="2">
    <source>
        <dbReference type="EMBL" id="PWJ53663.1"/>
    </source>
</evidence>
<keyword evidence="3" id="KW-1185">Reference proteome</keyword>
<feature type="transmembrane region" description="Helical" evidence="1">
    <location>
        <begin position="419"/>
        <end position="441"/>
    </location>
</feature>
<dbReference type="RefSeq" id="WP_109774298.1">
    <property type="nucleotide sequence ID" value="NZ_QGDQ01000011.1"/>
</dbReference>
<keyword evidence="1" id="KW-0812">Transmembrane</keyword>
<reference evidence="2 3" key="1">
    <citation type="submission" date="2018-03" db="EMBL/GenBank/DDBJ databases">
        <title>Genomic Encyclopedia of Archaeal and Bacterial Type Strains, Phase II (KMG-II): from individual species to whole genera.</title>
        <authorList>
            <person name="Goeker M."/>
        </authorList>
    </citation>
    <scope>NUCLEOTIDE SEQUENCE [LARGE SCALE GENOMIC DNA]</scope>
    <source>
        <strain evidence="2 3">DSM 44889</strain>
    </source>
</reference>
<protein>
    <recommendedName>
        <fullName evidence="4">FtsX-like permease family protein</fullName>
    </recommendedName>
</protein>
<evidence type="ECO:0008006" key="4">
    <source>
        <dbReference type="Google" id="ProtNLM"/>
    </source>
</evidence>
<keyword evidence="1" id="KW-1133">Transmembrane helix</keyword>
<dbReference type="AlphaFoldDB" id="A0A316A7S5"/>
<feature type="transmembrane region" description="Helical" evidence="1">
    <location>
        <begin position="453"/>
        <end position="481"/>
    </location>
</feature>
<sequence>MTATAPTPLAARPLPAEVVRELARLRSSADHLRARATAAAAAGIGVALLMAVSVAAIPNANDPDVYQLSAAQPGLAPYLSQSGLRPGAVMAALLLVLPFAALAVQALRVGSLALHRQAGLLALAGATPADLRQMRVARTRSAFLRGGLYAAPAYLVLWLLLGLALPPGTRLLPAPQWWLPLAWAVVLAVLAGVGALLGVRTPLTGDNEEDGVSAALVRLGARSGRPVRLWWAVASGVAAALVVSYGIRWGSGSDYSLPLLLLLLGAAVLLAATCAALLLARWAASSPVGRQTRRVRSARQLRRGDAAVAMLAGAQRRANPVAAGTVGAVLFVCGLSFGVEAVLVTSMFTATYGYGTGDLLFYIGGAAVAATVAVVGALVALLALALSLSDHLLATRRSVAAVAALGLEPRRLLGVQRRALTDTAVPAVVSGSLVGGLLYQWVYVLEHLADVGIYSAGVLAASVLAGVLIALACRLVVVLLAGRVRAAAALEHLRTP</sequence>
<feature type="transmembrane region" description="Helical" evidence="1">
    <location>
        <begin position="259"/>
        <end position="284"/>
    </location>
</feature>
<keyword evidence="1" id="KW-0472">Membrane</keyword>
<feature type="transmembrane region" description="Helical" evidence="1">
    <location>
        <begin position="177"/>
        <end position="199"/>
    </location>
</feature>
<gene>
    <name evidence="2" type="ORF">BXY45_11166</name>
</gene>
<evidence type="ECO:0000313" key="3">
    <source>
        <dbReference type="Proteomes" id="UP000245469"/>
    </source>
</evidence>
<feature type="transmembrane region" description="Helical" evidence="1">
    <location>
        <begin position="87"/>
        <end position="107"/>
    </location>
</feature>
<comment type="caution">
    <text evidence="2">The sequence shown here is derived from an EMBL/GenBank/DDBJ whole genome shotgun (WGS) entry which is preliminary data.</text>
</comment>
<evidence type="ECO:0000256" key="1">
    <source>
        <dbReference type="SAM" id="Phobius"/>
    </source>
</evidence>
<feature type="transmembrane region" description="Helical" evidence="1">
    <location>
        <begin position="36"/>
        <end position="57"/>
    </location>
</feature>
<proteinExistence type="predicted"/>
<feature type="transmembrane region" description="Helical" evidence="1">
    <location>
        <begin position="142"/>
        <end position="165"/>
    </location>
</feature>
<feature type="transmembrane region" description="Helical" evidence="1">
    <location>
        <begin position="229"/>
        <end position="247"/>
    </location>
</feature>
<feature type="transmembrane region" description="Helical" evidence="1">
    <location>
        <begin position="320"/>
        <end position="339"/>
    </location>
</feature>
<organism evidence="2 3">
    <name type="scientific">Quadrisphaera granulorum</name>
    <dbReference type="NCBI Taxonomy" id="317664"/>
    <lineage>
        <taxon>Bacteria</taxon>
        <taxon>Bacillati</taxon>
        <taxon>Actinomycetota</taxon>
        <taxon>Actinomycetes</taxon>
        <taxon>Kineosporiales</taxon>
        <taxon>Kineosporiaceae</taxon>
        <taxon>Quadrisphaera</taxon>
    </lineage>
</organism>
<dbReference type="EMBL" id="QGDQ01000011">
    <property type="protein sequence ID" value="PWJ53663.1"/>
    <property type="molecule type" value="Genomic_DNA"/>
</dbReference>
<feature type="transmembrane region" description="Helical" evidence="1">
    <location>
        <begin position="359"/>
        <end position="388"/>
    </location>
</feature>
<dbReference type="Proteomes" id="UP000245469">
    <property type="component" value="Unassembled WGS sequence"/>
</dbReference>
<accession>A0A316A7S5</accession>